<dbReference type="AlphaFoldDB" id="A0A9D1QNW2"/>
<feature type="transmembrane region" description="Helical" evidence="8">
    <location>
        <begin position="188"/>
        <end position="211"/>
    </location>
</feature>
<dbReference type="PANTHER" id="PTHR33989:SF4">
    <property type="entry name" value="PTS SYSTEM N,N'-DIACETYLCHITOBIOSE-SPECIFIC EIIC COMPONENT"/>
    <property type="match status" value="1"/>
</dbReference>
<dbReference type="Pfam" id="PF02378">
    <property type="entry name" value="PTS_EIIC"/>
    <property type="match status" value="1"/>
</dbReference>
<reference evidence="10" key="1">
    <citation type="journal article" date="2021" name="PeerJ">
        <title>Extensive microbial diversity within the chicken gut microbiome revealed by metagenomics and culture.</title>
        <authorList>
            <person name="Gilroy R."/>
            <person name="Ravi A."/>
            <person name="Getino M."/>
            <person name="Pursley I."/>
            <person name="Horton D.L."/>
            <person name="Alikhan N.F."/>
            <person name="Baker D."/>
            <person name="Gharbi K."/>
            <person name="Hall N."/>
            <person name="Watson M."/>
            <person name="Adriaenssens E.M."/>
            <person name="Foster-Nyarko E."/>
            <person name="Jarju S."/>
            <person name="Secka A."/>
            <person name="Antonio M."/>
            <person name="Oren A."/>
            <person name="Chaudhuri R.R."/>
            <person name="La Ragione R."/>
            <person name="Hildebrand F."/>
            <person name="Pallen M.J."/>
        </authorList>
    </citation>
    <scope>NUCLEOTIDE SEQUENCE</scope>
    <source>
        <strain evidence="10">ChiHejej3B27-2180</strain>
    </source>
</reference>
<comment type="subcellular location">
    <subcellularLocation>
        <location evidence="1">Cell membrane</location>
        <topology evidence="1">Multi-pass membrane protein</topology>
    </subcellularLocation>
</comment>
<feature type="domain" description="PTS EIIC type-3" evidence="9">
    <location>
        <begin position="3"/>
        <end position="415"/>
    </location>
</feature>
<evidence type="ECO:0000256" key="8">
    <source>
        <dbReference type="SAM" id="Phobius"/>
    </source>
</evidence>
<dbReference type="PROSITE" id="PS51105">
    <property type="entry name" value="PTS_EIIC_TYPE_3"/>
    <property type="match status" value="1"/>
</dbReference>
<name>A0A9D1QNW2_9LACO</name>
<feature type="transmembrane region" description="Helical" evidence="8">
    <location>
        <begin position="285"/>
        <end position="309"/>
    </location>
</feature>
<dbReference type="PANTHER" id="PTHR33989">
    <property type="match status" value="1"/>
</dbReference>
<dbReference type="InterPro" id="IPR051088">
    <property type="entry name" value="PTS_Sugar-EIIC/EIIB"/>
</dbReference>
<feature type="transmembrane region" description="Helical" evidence="8">
    <location>
        <begin position="108"/>
        <end position="126"/>
    </location>
</feature>
<keyword evidence="5 8" id="KW-0812">Transmembrane</keyword>
<evidence type="ECO:0000256" key="5">
    <source>
        <dbReference type="ARBA" id="ARBA00022692"/>
    </source>
</evidence>
<dbReference type="InterPro" id="IPR003352">
    <property type="entry name" value="PTS_EIIC"/>
</dbReference>
<evidence type="ECO:0000259" key="9">
    <source>
        <dbReference type="PROSITE" id="PS51105"/>
    </source>
</evidence>
<dbReference type="Proteomes" id="UP000886878">
    <property type="component" value="Unassembled WGS sequence"/>
</dbReference>
<dbReference type="GO" id="GO:0009401">
    <property type="term" value="P:phosphoenolpyruvate-dependent sugar phosphotransferase system"/>
    <property type="evidence" value="ECO:0007669"/>
    <property type="project" value="InterPro"/>
</dbReference>
<dbReference type="GO" id="GO:0005886">
    <property type="term" value="C:plasma membrane"/>
    <property type="evidence" value="ECO:0007669"/>
    <property type="project" value="UniProtKB-SubCell"/>
</dbReference>
<comment type="caution">
    <text evidence="10">The sequence shown here is derived from an EMBL/GenBank/DDBJ whole genome shotgun (WGS) entry which is preliminary data.</text>
</comment>
<keyword evidence="6 8" id="KW-1133">Transmembrane helix</keyword>
<keyword evidence="4" id="KW-0762">Sugar transport</keyword>
<evidence type="ECO:0000256" key="6">
    <source>
        <dbReference type="ARBA" id="ARBA00022989"/>
    </source>
</evidence>
<keyword evidence="7 8" id="KW-0472">Membrane</keyword>
<evidence type="ECO:0000256" key="3">
    <source>
        <dbReference type="ARBA" id="ARBA00022475"/>
    </source>
</evidence>
<feature type="transmembrane region" description="Helical" evidence="8">
    <location>
        <begin position="22"/>
        <end position="40"/>
    </location>
</feature>
<evidence type="ECO:0000313" key="10">
    <source>
        <dbReference type="EMBL" id="HIW70074.1"/>
    </source>
</evidence>
<evidence type="ECO:0000256" key="4">
    <source>
        <dbReference type="ARBA" id="ARBA00022597"/>
    </source>
</evidence>
<feature type="transmembrane region" description="Helical" evidence="8">
    <location>
        <begin position="138"/>
        <end position="161"/>
    </location>
</feature>
<sequence length="434" mass="48189">MDMIDWIVKLTVKYRHNVFIRVVYRTLVLLFPLALIGSLARVLTAALINTDGFLFNLLVLDHWCSPTAISLLQDCLAAVIAVTMGLVGILACYGAAKYTALHYHRDDQAAGLTGLITIGLIAYRFDQQSIIGSFDWRLFGYKFLIINLLVGFLVGQLFHWFSRQPSREATVDHVIAVRHRSYLIMKPMMISLLLGLVVDVLLNIASAYSLFSSVNTNLQSQLQGTTGLAMKLLLSLLSTFLGWIGLHGFFGLNWQNESTQMAANLAHVLSHGNHWHVPYPYLSSALYNVYCRFGGDGIILALVIALLVVDHNRATHRLVGWSLTPLFFNVDQVAMFGVPIILNPLYLLPMLIIPVINLFLAMLAISIKLVPPIAFPILTGTPGLLMSFMGTGGNWAALIFSLLLLVVDVELYLPFVRLAVAVEKRIQQIDQQEG</sequence>
<feature type="transmembrane region" description="Helical" evidence="8">
    <location>
        <begin position="395"/>
        <end position="415"/>
    </location>
</feature>
<accession>A0A9D1QNW2</accession>
<dbReference type="InterPro" id="IPR004501">
    <property type="entry name" value="PTS_EIIC_3"/>
</dbReference>
<protein>
    <submittedName>
        <fullName evidence="10">PTS transporter subunit EIIC</fullName>
    </submittedName>
</protein>
<feature type="transmembrane region" description="Helical" evidence="8">
    <location>
        <begin position="76"/>
        <end position="96"/>
    </location>
</feature>
<evidence type="ECO:0000313" key="11">
    <source>
        <dbReference type="Proteomes" id="UP000886878"/>
    </source>
</evidence>
<dbReference type="GO" id="GO:0008982">
    <property type="term" value="F:protein-N(PI)-phosphohistidine-sugar phosphotransferase activity"/>
    <property type="evidence" value="ECO:0007669"/>
    <property type="project" value="InterPro"/>
</dbReference>
<evidence type="ECO:0000256" key="2">
    <source>
        <dbReference type="ARBA" id="ARBA00022448"/>
    </source>
</evidence>
<dbReference type="EMBL" id="DXGK01000031">
    <property type="protein sequence ID" value="HIW70074.1"/>
    <property type="molecule type" value="Genomic_DNA"/>
</dbReference>
<keyword evidence="2" id="KW-0813">Transport</keyword>
<gene>
    <name evidence="10" type="ORF">H9876_01645</name>
</gene>
<evidence type="ECO:0000256" key="1">
    <source>
        <dbReference type="ARBA" id="ARBA00004651"/>
    </source>
</evidence>
<organism evidence="10 11">
    <name type="scientific">Candidatus Limosilactobacillus merdipullorum</name>
    <dbReference type="NCBI Taxonomy" id="2838653"/>
    <lineage>
        <taxon>Bacteria</taxon>
        <taxon>Bacillati</taxon>
        <taxon>Bacillota</taxon>
        <taxon>Bacilli</taxon>
        <taxon>Lactobacillales</taxon>
        <taxon>Lactobacillaceae</taxon>
        <taxon>Limosilactobacillus</taxon>
    </lineage>
</organism>
<keyword evidence="3" id="KW-1003">Cell membrane</keyword>
<evidence type="ECO:0000256" key="7">
    <source>
        <dbReference type="ARBA" id="ARBA00023136"/>
    </source>
</evidence>
<proteinExistence type="predicted"/>
<reference evidence="10" key="2">
    <citation type="submission" date="2021-04" db="EMBL/GenBank/DDBJ databases">
        <authorList>
            <person name="Gilroy R."/>
        </authorList>
    </citation>
    <scope>NUCLEOTIDE SEQUENCE</scope>
    <source>
        <strain evidence="10">ChiHejej3B27-2180</strain>
    </source>
</reference>
<feature type="transmembrane region" description="Helical" evidence="8">
    <location>
        <begin position="232"/>
        <end position="252"/>
    </location>
</feature>